<dbReference type="Proteomes" id="UP000677228">
    <property type="component" value="Unassembled WGS sequence"/>
</dbReference>
<dbReference type="AlphaFoldDB" id="A0A814QB29"/>
<dbReference type="Proteomes" id="UP000663829">
    <property type="component" value="Unassembled WGS sequence"/>
</dbReference>
<accession>A0A814QB29</accession>
<reference evidence="2" key="1">
    <citation type="submission" date="2021-02" db="EMBL/GenBank/DDBJ databases">
        <authorList>
            <person name="Nowell W R."/>
        </authorList>
    </citation>
    <scope>NUCLEOTIDE SEQUENCE</scope>
</reference>
<dbReference type="Proteomes" id="UP000682733">
    <property type="component" value="Unassembled WGS sequence"/>
</dbReference>
<dbReference type="EMBL" id="CAJNOK010005789">
    <property type="protein sequence ID" value="CAF0984150.1"/>
    <property type="molecule type" value="Genomic_DNA"/>
</dbReference>
<evidence type="ECO:0000313" key="4">
    <source>
        <dbReference type="EMBL" id="CAF3881046.1"/>
    </source>
</evidence>
<sequence>MSTNCTSLRHKCVYDQNNLFTLLLAVGGLVGGVLGDPGGGVDGRPDTPPISVLLHDTHTPSPAPVTVGEGD</sequence>
<organism evidence="2 5">
    <name type="scientific">Didymodactylos carnosus</name>
    <dbReference type="NCBI Taxonomy" id="1234261"/>
    <lineage>
        <taxon>Eukaryota</taxon>
        <taxon>Metazoa</taxon>
        <taxon>Spiralia</taxon>
        <taxon>Gnathifera</taxon>
        <taxon>Rotifera</taxon>
        <taxon>Eurotatoria</taxon>
        <taxon>Bdelloidea</taxon>
        <taxon>Philodinida</taxon>
        <taxon>Philodinidae</taxon>
        <taxon>Didymodactylos</taxon>
    </lineage>
</organism>
<dbReference type="Proteomes" id="UP000681722">
    <property type="component" value="Unassembled WGS sequence"/>
</dbReference>
<gene>
    <name evidence="2" type="ORF">GPM918_LOCUS19515</name>
    <name evidence="1" type="ORF">OVA965_LOCUS13738</name>
    <name evidence="4" type="ORF">SRO942_LOCUS19512</name>
    <name evidence="3" type="ORF">TMI583_LOCUS13741</name>
</gene>
<evidence type="ECO:0000313" key="5">
    <source>
        <dbReference type="Proteomes" id="UP000663829"/>
    </source>
</evidence>
<dbReference type="EMBL" id="CAJOBC010005944">
    <property type="protein sequence ID" value="CAF3881046.1"/>
    <property type="molecule type" value="Genomic_DNA"/>
</dbReference>
<evidence type="ECO:0000313" key="1">
    <source>
        <dbReference type="EMBL" id="CAF0984150.1"/>
    </source>
</evidence>
<proteinExistence type="predicted"/>
<keyword evidence="5" id="KW-1185">Reference proteome</keyword>
<evidence type="ECO:0000313" key="3">
    <source>
        <dbReference type="EMBL" id="CAF3754539.1"/>
    </source>
</evidence>
<evidence type="ECO:0000313" key="2">
    <source>
        <dbReference type="EMBL" id="CAF1117212.1"/>
    </source>
</evidence>
<dbReference type="EMBL" id="CAJNOQ010005944">
    <property type="protein sequence ID" value="CAF1117212.1"/>
    <property type="molecule type" value="Genomic_DNA"/>
</dbReference>
<protein>
    <submittedName>
        <fullName evidence="2">Uncharacterized protein</fullName>
    </submittedName>
</protein>
<dbReference type="EMBL" id="CAJOBA010005795">
    <property type="protein sequence ID" value="CAF3754539.1"/>
    <property type="molecule type" value="Genomic_DNA"/>
</dbReference>
<comment type="caution">
    <text evidence="2">The sequence shown here is derived from an EMBL/GenBank/DDBJ whole genome shotgun (WGS) entry which is preliminary data.</text>
</comment>
<name>A0A814QB29_9BILA</name>